<comment type="caution">
    <text evidence="14">The sequence shown here is derived from an EMBL/GenBank/DDBJ whole genome shotgun (WGS) entry which is preliminary data.</text>
</comment>
<keyword evidence="1" id="KW-0004">4Fe-4S</keyword>
<dbReference type="PANTHER" id="PTHR11472:SF34">
    <property type="entry name" value="REGULATOR OF TELOMERE ELONGATION HELICASE 1"/>
    <property type="match status" value="1"/>
</dbReference>
<evidence type="ECO:0000259" key="13">
    <source>
        <dbReference type="PROSITE" id="PS51193"/>
    </source>
</evidence>
<keyword evidence="9" id="KW-0411">Iron-sulfur</keyword>
<dbReference type="InterPro" id="IPR014013">
    <property type="entry name" value="Helic_SF1/SF2_ATP-bd_DinG/Rad3"/>
</dbReference>
<evidence type="ECO:0000256" key="1">
    <source>
        <dbReference type="ARBA" id="ARBA00022485"/>
    </source>
</evidence>
<dbReference type="GO" id="GO:0051539">
    <property type="term" value="F:4 iron, 4 sulfur cluster binding"/>
    <property type="evidence" value="ECO:0007669"/>
    <property type="project" value="UniProtKB-KW"/>
</dbReference>
<dbReference type="Pfam" id="PF06733">
    <property type="entry name" value="DEAD_2"/>
    <property type="match status" value="1"/>
</dbReference>
<dbReference type="InterPro" id="IPR042493">
    <property type="entry name" value="XPD_DNA_FeS"/>
</dbReference>
<dbReference type="PANTHER" id="PTHR11472">
    <property type="entry name" value="DNA REPAIR DEAD HELICASE RAD3/XP-D SUBFAMILY MEMBER"/>
    <property type="match status" value="1"/>
</dbReference>
<keyword evidence="8" id="KW-0408">Iron</keyword>
<keyword evidence="11" id="KW-0234">DNA repair</keyword>
<dbReference type="InterPro" id="IPR006554">
    <property type="entry name" value="Helicase-like_DEXD_c2"/>
</dbReference>
<dbReference type="InterPro" id="IPR014001">
    <property type="entry name" value="Helicase_ATP-bd"/>
</dbReference>
<dbReference type="EMBL" id="LYOS01000004">
    <property type="protein sequence ID" value="OFV67383.1"/>
    <property type="molecule type" value="Genomic_DNA"/>
</dbReference>
<dbReference type="InterPro" id="IPR027417">
    <property type="entry name" value="P-loop_NTPase"/>
</dbReference>
<dbReference type="SMART" id="SM00488">
    <property type="entry name" value="DEXDc2"/>
    <property type="match status" value="1"/>
</dbReference>
<evidence type="ECO:0000313" key="15">
    <source>
        <dbReference type="Proteomes" id="UP000186940"/>
    </source>
</evidence>
<name>A0A1F2P837_9EURY</name>
<keyword evidence="6 14" id="KW-0347">Helicase</keyword>
<dbReference type="SMART" id="SM00487">
    <property type="entry name" value="DEXDc"/>
    <property type="match status" value="1"/>
</dbReference>
<dbReference type="PROSITE" id="PS51193">
    <property type="entry name" value="HELICASE_ATP_BIND_2"/>
    <property type="match status" value="1"/>
</dbReference>
<dbReference type="Proteomes" id="UP000186940">
    <property type="component" value="Unassembled WGS sequence"/>
</dbReference>
<organism evidence="14 15">
    <name type="scientific">Candidatus Syntropharchaeum caldarium</name>
    <dbReference type="NCBI Taxonomy" id="1838285"/>
    <lineage>
        <taxon>Archaea</taxon>
        <taxon>Methanobacteriati</taxon>
        <taxon>Methanobacteriota</taxon>
        <taxon>Stenosarchaea group</taxon>
        <taxon>Methanomicrobia</taxon>
        <taxon>Methanosarcinales</taxon>
        <taxon>ANME-2 cluster</taxon>
        <taxon>Candidatus Syntropharchaeum</taxon>
    </lineage>
</organism>
<evidence type="ECO:0000256" key="7">
    <source>
        <dbReference type="ARBA" id="ARBA00022840"/>
    </source>
</evidence>
<sequence>MNLFPFPTIRSGQSEFLDDARRVISSGKHLLAHAPTGIGKTAAALAASLEYGMDNGLLTLFLTSRQSQHRIAIDTLRLMKDVSGRNIIVVDIIAKQSMCPRGGAQRLFSGEFHEFCAREQRAHRCKYATGEDKSLIEDLMHTIYDVDSLVRLATACEVCPYKTALELGGVADVIVCDYNYLFSPVEDTILARLGKGLDELIVIVDEAHNLPDRIRDHLSDSISIFDLKDAIKESKTLKGNEMARLTHHLRGMTRIFDAFGKQTPVGGEIMLTVDDLVVRVDKILKEQLEPLDFDAFVRLISAGGEKIIKDGNYHSALEHLAAFLKGWPANEGASVRIFENKETPRISNRLLDPSILARGIFDHIHASILMSGTLYPEMIRDILGIEAERSILATYRSPFPKKNRIILSVPGTTTLYSKRDEMMYAKIGTNLNTVADIIPGNLAVFFPSYMIMNAVLQYLRSSKRIVREDRGMSKEDKDGMYDLLMHLKEEDGGILVGVMGGSFAEGIDYAANALDGVVIVGIPLSPPSIEVKSLIEYYNKKFGRGHLYGYTYPAMNKVLQAAGRCIRSEEDRGAIILMDDRFGMQKYLDCLPPDFRVIISDEWAEMLKEFFYQSNQKLKD</sequence>
<dbReference type="SMART" id="SM00491">
    <property type="entry name" value="HELICc2"/>
    <property type="match status" value="1"/>
</dbReference>
<gene>
    <name evidence="14" type="ORF">SCAL_001301</name>
</gene>
<dbReference type="GO" id="GO:0003678">
    <property type="term" value="F:DNA helicase activity"/>
    <property type="evidence" value="ECO:0007669"/>
    <property type="project" value="InterPro"/>
</dbReference>
<evidence type="ECO:0000256" key="3">
    <source>
        <dbReference type="ARBA" id="ARBA00022741"/>
    </source>
</evidence>
<dbReference type="Gene3D" id="1.10.30.20">
    <property type="entry name" value="Bacterial XPD DNA helicase, FeS cluster domain"/>
    <property type="match status" value="1"/>
</dbReference>
<dbReference type="PATRIC" id="fig|1838285.3.peg.1322"/>
<keyword evidence="15" id="KW-1185">Reference proteome</keyword>
<accession>A0A1F2P837</accession>
<dbReference type="GO" id="GO:0005524">
    <property type="term" value="F:ATP binding"/>
    <property type="evidence" value="ECO:0007669"/>
    <property type="project" value="UniProtKB-KW"/>
</dbReference>
<reference evidence="14" key="1">
    <citation type="submission" date="2016-05" db="EMBL/GenBank/DDBJ databases">
        <title>Microbial consortia oxidize butane by reversing methanogenesis.</title>
        <authorList>
            <person name="Laso-Perez R."/>
            <person name="Richter M."/>
            <person name="Wegener G."/>
            <person name="Musat F."/>
        </authorList>
    </citation>
    <scope>NUCLEOTIDE SEQUENCE [LARGE SCALE GENOMIC DNA]</scope>
    <source>
        <strain evidence="14">BOX2</strain>
    </source>
</reference>
<evidence type="ECO:0000256" key="5">
    <source>
        <dbReference type="ARBA" id="ARBA00022801"/>
    </source>
</evidence>
<dbReference type="GO" id="GO:0006281">
    <property type="term" value="P:DNA repair"/>
    <property type="evidence" value="ECO:0007669"/>
    <property type="project" value="UniProtKB-KW"/>
</dbReference>
<dbReference type="GO" id="GO:0003677">
    <property type="term" value="F:DNA binding"/>
    <property type="evidence" value="ECO:0007669"/>
    <property type="project" value="UniProtKB-KW"/>
</dbReference>
<dbReference type="SUPFAM" id="SSF52540">
    <property type="entry name" value="P-loop containing nucleoside triphosphate hydrolases"/>
    <property type="match status" value="1"/>
</dbReference>
<dbReference type="Pfam" id="PF13307">
    <property type="entry name" value="Helicase_C_2"/>
    <property type="match status" value="1"/>
</dbReference>
<dbReference type="InterPro" id="IPR045028">
    <property type="entry name" value="DinG/Rad3-like"/>
</dbReference>
<evidence type="ECO:0000256" key="6">
    <source>
        <dbReference type="ARBA" id="ARBA00022806"/>
    </source>
</evidence>
<evidence type="ECO:0000256" key="8">
    <source>
        <dbReference type="ARBA" id="ARBA00023004"/>
    </source>
</evidence>
<dbReference type="GO" id="GO:0046872">
    <property type="term" value="F:metal ion binding"/>
    <property type="evidence" value="ECO:0007669"/>
    <property type="project" value="UniProtKB-KW"/>
</dbReference>
<evidence type="ECO:0000256" key="4">
    <source>
        <dbReference type="ARBA" id="ARBA00022763"/>
    </source>
</evidence>
<dbReference type="InterPro" id="IPR010614">
    <property type="entry name" value="RAD3-like_helicase_DEAD"/>
</dbReference>
<keyword evidence="10" id="KW-0238">DNA-binding</keyword>
<protein>
    <submittedName>
        <fullName evidence="14">DNA repair helicase</fullName>
    </submittedName>
</protein>
<keyword evidence="7" id="KW-0067">ATP-binding</keyword>
<evidence type="ECO:0000313" key="14">
    <source>
        <dbReference type="EMBL" id="OFV67383.1"/>
    </source>
</evidence>
<keyword evidence="12" id="KW-0413">Isomerase</keyword>
<dbReference type="Gene3D" id="1.10.275.40">
    <property type="match status" value="1"/>
</dbReference>
<keyword evidence="4" id="KW-0227">DNA damage</keyword>
<dbReference type="AlphaFoldDB" id="A0A1F2P837"/>
<evidence type="ECO:0000256" key="11">
    <source>
        <dbReference type="ARBA" id="ARBA00023204"/>
    </source>
</evidence>
<feature type="domain" description="Helicase ATP-binding" evidence="13">
    <location>
        <begin position="1"/>
        <end position="253"/>
    </location>
</feature>
<keyword evidence="5" id="KW-0378">Hydrolase</keyword>
<dbReference type="GO" id="GO:0016818">
    <property type="term" value="F:hydrolase activity, acting on acid anhydrides, in phosphorus-containing anhydrides"/>
    <property type="evidence" value="ECO:0007669"/>
    <property type="project" value="InterPro"/>
</dbReference>
<proteinExistence type="predicted"/>
<evidence type="ECO:0000256" key="10">
    <source>
        <dbReference type="ARBA" id="ARBA00023125"/>
    </source>
</evidence>
<keyword evidence="2" id="KW-0479">Metal-binding</keyword>
<evidence type="ECO:0000256" key="12">
    <source>
        <dbReference type="ARBA" id="ARBA00023235"/>
    </source>
</evidence>
<dbReference type="STRING" id="1838285.SCAL_001301"/>
<dbReference type="InterPro" id="IPR006555">
    <property type="entry name" value="ATP-dep_Helicase_C"/>
</dbReference>
<evidence type="ECO:0000256" key="2">
    <source>
        <dbReference type="ARBA" id="ARBA00022723"/>
    </source>
</evidence>
<evidence type="ECO:0000256" key="9">
    <source>
        <dbReference type="ARBA" id="ARBA00023014"/>
    </source>
</evidence>
<keyword evidence="3" id="KW-0547">Nucleotide-binding</keyword>
<dbReference type="Gene3D" id="3.40.50.300">
    <property type="entry name" value="P-loop containing nucleotide triphosphate hydrolases"/>
    <property type="match status" value="2"/>
</dbReference>